<dbReference type="KEGG" id="mfre:EXE63_01175"/>
<evidence type="ECO:0000313" key="2">
    <source>
        <dbReference type="EMBL" id="QIV79681.1"/>
    </source>
</evidence>
<dbReference type="Proteomes" id="UP000501849">
    <property type="component" value="Plasmid unnamed1"/>
</dbReference>
<feature type="region of interest" description="Disordered" evidence="1">
    <location>
        <begin position="1"/>
        <end position="37"/>
    </location>
</feature>
<keyword evidence="2" id="KW-0614">Plasmid</keyword>
<gene>
    <name evidence="2" type="ORF">EXE63_01175</name>
</gene>
<accession>A0A6H0RYX6</accession>
<dbReference type="EMBL" id="CP038797">
    <property type="protein sequence ID" value="QIV79681.1"/>
    <property type="molecule type" value="Genomic_DNA"/>
</dbReference>
<feature type="region of interest" description="Disordered" evidence="1">
    <location>
        <begin position="72"/>
        <end position="98"/>
    </location>
</feature>
<dbReference type="AlphaFoldDB" id="A0A6H0RYX6"/>
<keyword evidence="3" id="KW-1185">Reference proteome</keyword>
<evidence type="ECO:0000256" key="1">
    <source>
        <dbReference type="SAM" id="MobiDB-lite"/>
    </source>
</evidence>
<sequence>MTMSDNNDWFEGPGWQDDWEPIDPGGAAAGPGAIGPVPAQLISNTSAPGDWHWEIGDDGLMNYVQELDPIEGAGPGPGVGGGLAPISNTTGPGGGPGGTGAPFQVNYAELEKFAKEHDLNAQEIAEWASGDPDFPERYLATHGKVNYGTYLKIREFMASKQIAGTTFAEHNVQTSTALRASIASTKATEEINAAAFIPPKIV</sequence>
<name>A0A6H0RYX6_9MYCO</name>
<feature type="compositionally biased region" description="Gly residues" evidence="1">
    <location>
        <begin position="73"/>
        <end position="83"/>
    </location>
</feature>
<proteinExistence type="predicted"/>
<geneLocation type="plasmid" evidence="2 3">
    <name>unnamed1</name>
</geneLocation>
<evidence type="ECO:0000313" key="3">
    <source>
        <dbReference type="Proteomes" id="UP000501849"/>
    </source>
</evidence>
<protein>
    <submittedName>
        <fullName evidence="2">Uncharacterized protein</fullName>
    </submittedName>
</protein>
<reference evidence="2 3" key="1">
    <citation type="submission" date="2019-04" db="EMBL/GenBank/DDBJ databases">
        <title>Draft, Whole-Genome Sequence of the Anthracene-degrading Mycobacterium frederiksbergense LB501T, Isolated from a Polycyclic Aromatic Hydrocarbon (PAH)-Contaminated Soil.</title>
        <authorList>
            <person name="Augelletti F."/>
        </authorList>
    </citation>
    <scope>NUCLEOTIDE SEQUENCE [LARGE SCALE GENOMIC DNA]</scope>
    <source>
        <strain evidence="2 3">LB 501T</strain>
        <plasmid evidence="2 3">unnamed1</plasmid>
    </source>
</reference>
<organism evidence="2 3">
    <name type="scientific">Mycolicibacterium frederiksbergense</name>
    <dbReference type="NCBI Taxonomy" id="117567"/>
    <lineage>
        <taxon>Bacteria</taxon>
        <taxon>Bacillati</taxon>
        <taxon>Actinomycetota</taxon>
        <taxon>Actinomycetes</taxon>
        <taxon>Mycobacteriales</taxon>
        <taxon>Mycobacteriaceae</taxon>
        <taxon>Mycolicibacterium</taxon>
    </lineage>
</organism>